<feature type="compositionally biased region" description="Basic and acidic residues" evidence="1">
    <location>
        <begin position="141"/>
        <end position="153"/>
    </location>
</feature>
<feature type="compositionally biased region" description="Polar residues" evidence="1">
    <location>
        <begin position="52"/>
        <end position="62"/>
    </location>
</feature>
<dbReference type="AlphaFoldDB" id="A0A914Q740"/>
<feature type="compositionally biased region" description="Polar residues" evidence="1">
    <location>
        <begin position="155"/>
        <end position="169"/>
    </location>
</feature>
<protein>
    <submittedName>
        <fullName evidence="3">Uncharacterized protein</fullName>
    </submittedName>
</protein>
<accession>A0A914Q740</accession>
<organism evidence="2 3">
    <name type="scientific">Panagrolaimus davidi</name>
    <dbReference type="NCBI Taxonomy" id="227884"/>
    <lineage>
        <taxon>Eukaryota</taxon>
        <taxon>Metazoa</taxon>
        <taxon>Ecdysozoa</taxon>
        <taxon>Nematoda</taxon>
        <taxon>Chromadorea</taxon>
        <taxon>Rhabditida</taxon>
        <taxon>Tylenchina</taxon>
        <taxon>Panagrolaimomorpha</taxon>
        <taxon>Panagrolaimoidea</taxon>
        <taxon>Panagrolaimidae</taxon>
        <taxon>Panagrolaimus</taxon>
    </lineage>
</organism>
<evidence type="ECO:0000313" key="3">
    <source>
        <dbReference type="WBParaSite" id="PDA_v2.g27304.t1"/>
    </source>
</evidence>
<evidence type="ECO:0000256" key="1">
    <source>
        <dbReference type="SAM" id="MobiDB-lite"/>
    </source>
</evidence>
<sequence>MKKDDAVFIKEDVTLKKSGVQTVNSFLAEQAPSEARKARLQGESAGLPVRQNELTTGTTVAGESNHEIEKKSGMVKISSKDKENDQKKKSKSDEFLKSKKEDLKDSTTKTKEKSKEQKAIEERKKKIVPSILQKSGGNKILESKDSAEKKEKSANTLPTKSQKSVPSKN</sequence>
<reference evidence="3" key="1">
    <citation type="submission" date="2022-11" db="UniProtKB">
        <authorList>
            <consortium name="WormBaseParasite"/>
        </authorList>
    </citation>
    <scope>IDENTIFICATION</scope>
</reference>
<keyword evidence="2" id="KW-1185">Reference proteome</keyword>
<feature type="compositionally biased region" description="Basic and acidic residues" evidence="1">
    <location>
        <begin position="64"/>
        <end position="124"/>
    </location>
</feature>
<dbReference type="WBParaSite" id="PDA_v2.g27304.t1">
    <property type="protein sequence ID" value="PDA_v2.g27304.t1"/>
    <property type="gene ID" value="PDA_v2.g27304"/>
</dbReference>
<dbReference type="Proteomes" id="UP000887578">
    <property type="component" value="Unplaced"/>
</dbReference>
<name>A0A914Q740_9BILA</name>
<proteinExistence type="predicted"/>
<evidence type="ECO:0000313" key="2">
    <source>
        <dbReference type="Proteomes" id="UP000887578"/>
    </source>
</evidence>
<feature type="region of interest" description="Disordered" evidence="1">
    <location>
        <begin position="30"/>
        <end position="169"/>
    </location>
</feature>